<evidence type="ECO:0000313" key="5">
    <source>
        <dbReference type="Proteomes" id="UP001240447"/>
    </source>
</evidence>
<keyword evidence="1 2" id="KW-0238">DNA-binding</keyword>
<dbReference type="SUPFAM" id="SSF48498">
    <property type="entry name" value="Tetracyclin repressor-like, C-terminal domain"/>
    <property type="match status" value="1"/>
</dbReference>
<protein>
    <submittedName>
        <fullName evidence="4">AcrR family transcriptional regulator</fullName>
    </submittedName>
</protein>
<sequence>MSGPDRADRADRRRTALLEALDELLQEHPLAQIKIADISHRAGVTRSAFYFYFDSKAIAVAALMSEVYDERFVATTLLRAEDETPQARIDAGLRAMFDVVTERAHLHRALGDARNTDATVRALWDADRSSFVGPVVELIEAERAAGNAPAGPDAAALATLLLELNDRVLERVARGSELDVRPQLDAVIAIWLRSIYGSGGTA</sequence>
<dbReference type="InterPro" id="IPR049397">
    <property type="entry name" value="EthR_C"/>
</dbReference>
<reference evidence="4 5" key="1">
    <citation type="submission" date="2023-07" db="EMBL/GenBank/DDBJ databases">
        <title>Sequencing the genomes of 1000 actinobacteria strains.</title>
        <authorList>
            <person name="Klenk H.-P."/>
        </authorList>
    </citation>
    <scope>NUCLEOTIDE SEQUENCE [LARGE SCALE GENOMIC DNA]</scope>
    <source>
        <strain evidence="4 5">GD13</strain>
    </source>
</reference>
<dbReference type="RefSeq" id="WP_068122110.1">
    <property type="nucleotide sequence ID" value="NZ_CCXJ01000482.1"/>
</dbReference>
<accession>A0ABT9NVP4</accession>
<proteinExistence type="predicted"/>
<evidence type="ECO:0000256" key="2">
    <source>
        <dbReference type="PROSITE-ProRule" id="PRU00335"/>
    </source>
</evidence>
<evidence type="ECO:0000313" key="4">
    <source>
        <dbReference type="EMBL" id="MDP9823895.1"/>
    </source>
</evidence>
<dbReference type="InterPro" id="IPR036271">
    <property type="entry name" value="Tet_transcr_reg_TetR-rel_C_sf"/>
</dbReference>
<dbReference type="SUPFAM" id="SSF46689">
    <property type="entry name" value="Homeodomain-like"/>
    <property type="match status" value="1"/>
</dbReference>
<dbReference type="Pfam" id="PF00440">
    <property type="entry name" value="TetR_N"/>
    <property type="match status" value="1"/>
</dbReference>
<dbReference type="PANTHER" id="PTHR30055:SF184">
    <property type="entry name" value="HTH-TYPE TRANSCRIPTIONAL REGULATOR ETHR"/>
    <property type="match status" value="1"/>
</dbReference>
<comment type="caution">
    <text evidence="4">The sequence shown here is derived from an EMBL/GenBank/DDBJ whole genome shotgun (WGS) entry which is preliminary data.</text>
</comment>
<organism evidence="4 5">
    <name type="scientific">Nocardioides massiliensis</name>
    <dbReference type="NCBI Taxonomy" id="1325935"/>
    <lineage>
        <taxon>Bacteria</taxon>
        <taxon>Bacillati</taxon>
        <taxon>Actinomycetota</taxon>
        <taxon>Actinomycetes</taxon>
        <taxon>Propionibacteriales</taxon>
        <taxon>Nocardioidaceae</taxon>
        <taxon>Nocardioides</taxon>
    </lineage>
</organism>
<dbReference type="InterPro" id="IPR009057">
    <property type="entry name" value="Homeodomain-like_sf"/>
</dbReference>
<gene>
    <name evidence="4" type="ORF">J2S59_003704</name>
</gene>
<dbReference type="InterPro" id="IPR001647">
    <property type="entry name" value="HTH_TetR"/>
</dbReference>
<name>A0ABT9NVP4_9ACTN</name>
<evidence type="ECO:0000256" key="1">
    <source>
        <dbReference type="ARBA" id="ARBA00023125"/>
    </source>
</evidence>
<evidence type="ECO:0000259" key="3">
    <source>
        <dbReference type="PROSITE" id="PS50977"/>
    </source>
</evidence>
<dbReference type="Pfam" id="PF21313">
    <property type="entry name" value="EthR_C"/>
    <property type="match status" value="1"/>
</dbReference>
<feature type="DNA-binding region" description="H-T-H motif" evidence="2">
    <location>
        <begin position="34"/>
        <end position="53"/>
    </location>
</feature>
<dbReference type="EMBL" id="JAUSQM010000001">
    <property type="protein sequence ID" value="MDP9823895.1"/>
    <property type="molecule type" value="Genomic_DNA"/>
</dbReference>
<dbReference type="PROSITE" id="PS50977">
    <property type="entry name" value="HTH_TETR_2"/>
    <property type="match status" value="1"/>
</dbReference>
<dbReference type="Proteomes" id="UP001240447">
    <property type="component" value="Unassembled WGS sequence"/>
</dbReference>
<dbReference type="Gene3D" id="1.10.10.60">
    <property type="entry name" value="Homeodomain-like"/>
    <property type="match status" value="1"/>
</dbReference>
<dbReference type="PANTHER" id="PTHR30055">
    <property type="entry name" value="HTH-TYPE TRANSCRIPTIONAL REGULATOR RUTR"/>
    <property type="match status" value="1"/>
</dbReference>
<feature type="domain" description="HTH tetR-type" evidence="3">
    <location>
        <begin position="11"/>
        <end position="71"/>
    </location>
</feature>
<dbReference type="InterPro" id="IPR050109">
    <property type="entry name" value="HTH-type_TetR-like_transc_reg"/>
</dbReference>
<dbReference type="Gene3D" id="1.10.357.10">
    <property type="entry name" value="Tetracycline Repressor, domain 2"/>
    <property type="match status" value="1"/>
</dbReference>
<keyword evidence="5" id="KW-1185">Reference proteome</keyword>